<feature type="region of interest" description="Disordered" evidence="2">
    <location>
        <begin position="1552"/>
        <end position="1571"/>
    </location>
</feature>
<feature type="compositionally biased region" description="Polar residues" evidence="2">
    <location>
        <begin position="2017"/>
        <end position="2034"/>
    </location>
</feature>
<feature type="coiled-coil region" evidence="1">
    <location>
        <begin position="1107"/>
        <end position="1332"/>
    </location>
</feature>
<dbReference type="Proteomes" id="UP001642540">
    <property type="component" value="Unassembled WGS sequence"/>
</dbReference>
<organism evidence="3 4">
    <name type="scientific">Orchesella dallaii</name>
    <dbReference type="NCBI Taxonomy" id="48710"/>
    <lineage>
        <taxon>Eukaryota</taxon>
        <taxon>Metazoa</taxon>
        <taxon>Ecdysozoa</taxon>
        <taxon>Arthropoda</taxon>
        <taxon>Hexapoda</taxon>
        <taxon>Collembola</taxon>
        <taxon>Entomobryomorpha</taxon>
        <taxon>Entomobryoidea</taxon>
        <taxon>Orchesellidae</taxon>
        <taxon>Orchesellinae</taxon>
        <taxon>Orchesella</taxon>
    </lineage>
</organism>
<feature type="compositionally biased region" description="Gly residues" evidence="2">
    <location>
        <begin position="1849"/>
        <end position="1859"/>
    </location>
</feature>
<sequence>MAGARPKGPLATSADDEVDIDLQEDQQTSRASSKRVSIEDELLFGEKEEHYSRHQAASDDEEDDDDDDDELDSHARSRSSQPTSSTSQSQAMPSLNEPDSPIFTPFGSPMSDISDINSIRKWTGEVKKMLLEDQRSTENRAKSEKRTDIEFLSVWSPMRDDLDKTESALDLEDFDTGGGTTSGSEQDFSVVLPTHAELAEKYSEELVLKERLLLQKEAKIMELEKSQRDLSRSLEDCEKELKQKINSEVVSLEKLKISLEEKDKSIMETSERLRQVTESYNSSEQRWKEQETFLENQITRLKEELEGEKVGVKEELVELKEEKKRLEIELETVKEENGRLKRGMDEEKEELERELEVLREEKEGLKEEIEELKDRLMVSEREVEIEKEEKERVKEELEEKEERNKSLEKDVKELKGRGEEAVGVLEKEKERLEEELQRLKKEVEQVEDEKVRWEVEMQLLKDQLEEMEREKKEEVENLERLRKEEKEELERKQEEIVMELKRKQEEQLEELERIQKEQMEEIQRRKEEEVEQASAPLNFFTGDEEQAAPTSMLFGVPPPLEDEDWQEERKELQDRIAELELEKGNLLLKLVDVDDSDEDKQQVKEKEIKEDIHAAKLKESEDKMEQMEEELTASQDKIIFLEKELEELKRSESERIETALTTIAWEEKLDLLQKENDQLSEELLSHRKGADELSTRYEALEQKYIELEETSEKQKESAAETAAAAAEALALVEIDKCDGWSDDTPQIPDADEGFTEDPLIAELKEQLDEKDREISLLSEKHLKLEEIIQRSNEQMQNYEQNLEKMGEERKLNTDKLNEVLKELENVRQQMIQKEIEQQEQTQAQLEAAAAATLPVADGWGDDIPVLLDDPSPSLPTTSTAESLATQKKLEELEQSLNKTREEFTTVSTKCHALEEKLKKAMKVIKQRNDKIAEYKNRLGDDPMNMSISTTSMMESSLVQVVQEAPMVQTRAVAFELGAGAAPPLQLSPSSAPLSPALKEESEKLRKELEEREYRIKELESFVQLLQEREMQAQASAGGDQFILQQKDMEISSLRNEMSQLVFTLNSKNEEVESLMRACGDMQRSLDDKVELLNDSVTKKDEEVREAISQYEECLKNTTLNVSQLTQELEEKIRMINQLQASLQEAQEALILTQNQFEASKARETQQNEVEKESLVLQLQALREENERVNTQLGELQVEHGGVREALERAEQEKARMREDSNCIQNEFGAKNGELQLKISNLMDQLNDCESAVSVMEARVKEADEKEQEWRSVVEDKGKALEQVEQQLFVKNEEVLRLEERLRGEEQKGGMQVEQLQAQLNQMNESYIALQTQYGGLHQEYTRISEEFSQKCLEIQEKEVAGGAEVVALRGTLQGLEGTLQSYVEALNNANLDIQGKQQEIGNMQGVIAQYEEKLFNGALELEEERRKVEEGRNKLKIVEEEAIRKEAEGEEIKGEKEALRKEVEERREREERNRAEVAALKEETGRLNQENGRLNQLVIRYQNVEESLNKYLEDLNGATEELGRKNGEVRELQEKVKEGEINVQRMRERMEGLSQDVSTREQMLQDKSEEVSRLQQELRQVRESSEENSSKYTRELLSDLEEKGREISDLRFELDEGILQERSLKQVISEKDMEIEALRNEMSSKEGEIDRLKLTPVLSPEDQSLQQKVIAMERKVDLLQGKLAEVEESEVKCYEDFSRLKILRTELEMDNLRMSGELEQLRRSLQDGDNDPKYKSMENQLILMSKTLEDRDKLCRDLMKNVSQLQEQKDALQKALPPPAEALYQEYQLGNEEDTLENRVIQQDREIFSLRIDLEREKKIRELYEGQLFLATSKKQFETERERRSTSSYGGGGGGGGWFGLSELFSPSPPSPPRRLSPRPSTPHLAPPQPHGFGTPTSTQGRHMMMPPQQQQLPMTPSTPFTPALFGTSPSSSSPGNVFLPQVLQPSFEAAASGDQSVSLPPASLFMERDPNNSLLELERVSLLLNQEAEEQEEGEEFQEEEAEETPPRSLGGYSAASDQTLGPSSTLWTWLWS</sequence>
<feature type="compositionally biased region" description="Polar residues" evidence="2">
    <location>
        <begin position="25"/>
        <end position="35"/>
    </location>
</feature>
<feature type="coiled-coil region" evidence="1">
    <location>
        <begin position="220"/>
        <end position="532"/>
    </location>
</feature>
<dbReference type="Gene3D" id="1.20.1480.30">
    <property type="entry name" value="Designed four-helix bundle protein"/>
    <property type="match status" value="1"/>
</dbReference>
<proteinExistence type="predicted"/>
<feature type="coiled-coil region" evidence="1">
    <location>
        <begin position="760"/>
        <end position="851"/>
    </location>
</feature>
<feature type="compositionally biased region" description="Acidic residues" evidence="2">
    <location>
        <begin position="58"/>
        <end position="71"/>
    </location>
</feature>
<feature type="region of interest" description="Disordered" evidence="2">
    <location>
        <begin position="1836"/>
        <end position="1940"/>
    </location>
</feature>
<feature type="compositionally biased region" description="Low complexity" evidence="2">
    <location>
        <begin position="1904"/>
        <end position="1916"/>
    </location>
</feature>
<reference evidence="3 4" key="1">
    <citation type="submission" date="2024-08" db="EMBL/GenBank/DDBJ databases">
        <authorList>
            <person name="Cucini C."/>
            <person name="Frati F."/>
        </authorList>
    </citation>
    <scope>NUCLEOTIDE SEQUENCE [LARGE SCALE GENOMIC DNA]</scope>
</reference>
<feature type="compositionally biased region" description="Basic and acidic residues" evidence="2">
    <location>
        <begin position="1836"/>
        <end position="1845"/>
    </location>
</feature>
<feature type="region of interest" description="Disordered" evidence="2">
    <location>
        <begin position="1986"/>
        <end position="2034"/>
    </location>
</feature>
<evidence type="ECO:0000313" key="4">
    <source>
        <dbReference type="Proteomes" id="UP001642540"/>
    </source>
</evidence>
<feature type="coiled-coil region" evidence="1">
    <location>
        <begin position="1748"/>
        <end position="1775"/>
    </location>
</feature>
<feature type="compositionally biased region" description="Low complexity" evidence="2">
    <location>
        <begin position="78"/>
        <end position="94"/>
    </location>
</feature>
<dbReference type="PANTHER" id="PTHR23159">
    <property type="entry name" value="CENTROSOMAL PROTEIN 2"/>
    <property type="match status" value="1"/>
</dbReference>
<feature type="region of interest" description="Disordered" evidence="2">
    <location>
        <begin position="550"/>
        <end position="569"/>
    </location>
</feature>
<feature type="coiled-coil region" evidence="1">
    <location>
        <begin position="1621"/>
        <end position="1689"/>
    </location>
</feature>
<accession>A0ABP1RLY3</accession>
<evidence type="ECO:0000256" key="1">
    <source>
        <dbReference type="SAM" id="Coils"/>
    </source>
</evidence>
<dbReference type="EMBL" id="CAXLJM020000082">
    <property type="protein sequence ID" value="CAL8130481.1"/>
    <property type="molecule type" value="Genomic_DNA"/>
</dbReference>
<feature type="region of interest" description="Disordered" evidence="2">
    <location>
        <begin position="1"/>
        <end position="114"/>
    </location>
</feature>
<keyword evidence="1" id="KW-0175">Coiled coil</keyword>
<feature type="compositionally biased region" description="Acidic residues" evidence="2">
    <location>
        <begin position="14"/>
        <end position="24"/>
    </location>
</feature>
<comment type="caution">
    <text evidence="3">The sequence shown here is derived from an EMBL/GenBank/DDBJ whole genome shotgun (WGS) entry which is preliminary data.</text>
</comment>
<feature type="coiled-coil region" evidence="1">
    <location>
        <begin position="882"/>
        <end position="937"/>
    </location>
</feature>
<evidence type="ECO:0000256" key="2">
    <source>
        <dbReference type="SAM" id="MobiDB-lite"/>
    </source>
</evidence>
<keyword evidence="4" id="KW-1185">Reference proteome</keyword>
<gene>
    <name evidence="3" type="ORF">ODALV1_LOCUS23745</name>
</gene>
<name>A0ABP1RLY3_9HEXA</name>
<protein>
    <submittedName>
        <fullName evidence="3">Uncharacterized protein</fullName>
    </submittedName>
</protein>
<feature type="compositionally biased region" description="Acidic residues" evidence="2">
    <location>
        <begin position="1988"/>
        <end position="2005"/>
    </location>
</feature>
<evidence type="ECO:0000313" key="3">
    <source>
        <dbReference type="EMBL" id="CAL8130481.1"/>
    </source>
</evidence>
<dbReference type="PANTHER" id="PTHR23159:SF31">
    <property type="entry name" value="CENTROSOME-ASSOCIATED PROTEIN CEP250 ISOFORM X1"/>
    <property type="match status" value="1"/>
</dbReference>